<feature type="transmembrane region" description="Helical" evidence="7">
    <location>
        <begin position="128"/>
        <end position="150"/>
    </location>
</feature>
<evidence type="ECO:0000256" key="1">
    <source>
        <dbReference type="ARBA" id="ARBA00004141"/>
    </source>
</evidence>
<reference evidence="11" key="1">
    <citation type="submission" date="2012-05" db="EMBL/GenBank/DDBJ databases">
        <title>Whole Genome Assembly of Lutzomyia longipalpis.</title>
        <authorList>
            <person name="Richards S."/>
            <person name="Qu C."/>
            <person name="Dillon R."/>
            <person name="Worley K."/>
            <person name="Scherer S."/>
            <person name="Batterton M."/>
            <person name="Taylor A."/>
            <person name="Hawes A."/>
            <person name="Hernandez B."/>
            <person name="Kovar C."/>
            <person name="Mandapat C."/>
            <person name="Pham C."/>
            <person name="Qu C."/>
            <person name="Jing C."/>
            <person name="Bess C."/>
            <person name="Bandaranaike D."/>
            <person name="Ngo D."/>
            <person name="Ongeri F."/>
            <person name="Arias F."/>
            <person name="Lara F."/>
            <person name="Weissenberger G."/>
            <person name="Kamau G."/>
            <person name="Han H."/>
            <person name="Shen H."/>
            <person name="Dinh H."/>
            <person name="Khalil I."/>
            <person name="Jones J."/>
            <person name="Shafer J."/>
            <person name="Jayaseelan J."/>
            <person name="Quiroz J."/>
            <person name="Blankenburg K."/>
            <person name="Nguyen L."/>
            <person name="Jackson L."/>
            <person name="Francisco L."/>
            <person name="Tang L.-Y."/>
            <person name="Pu L.-L."/>
            <person name="Perales L."/>
            <person name="Lorensuhewa L."/>
            <person name="Munidasa M."/>
            <person name="Coyle M."/>
            <person name="Taylor M."/>
            <person name="Puazo M."/>
            <person name="Firestine M."/>
            <person name="Scheel M."/>
            <person name="Javaid M."/>
            <person name="Wang M."/>
            <person name="Li M."/>
            <person name="Tabassum N."/>
            <person name="Saada N."/>
            <person name="Osuji N."/>
            <person name="Aqrawi P."/>
            <person name="Fu Q."/>
            <person name="Thornton R."/>
            <person name="Raj R."/>
            <person name="Goodspeed R."/>
            <person name="Mata R."/>
            <person name="Najjar R."/>
            <person name="Gubbala S."/>
            <person name="Lee S."/>
            <person name="Denson S."/>
            <person name="Patil S."/>
            <person name="Macmil S."/>
            <person name="Qi S."/>
            <person name="Matskevitch T."/>
            <person name="Palculict T."/>
            <person name="Mathew T."/>
            <person name="Vee V."/>
            <person name="Velamala V."/>
            <person name="Korchina V."/>
            <person name="Cai W."/>
            <person name="Liu W."/>
            <person name="Dai W."/>
            <person name="Zou X."/>
            <person name="Zhu Y."/>
            <person name="Zhang Y."/>
            <person name="Wu Y.-Q."/>
            <person name="Xin Y."/>
            <person name="Nazarath L."/>
            <person name="Kovar C."/>
            <person name="Han Y."/>
            <person name="Muzny D."/>
            <person name="Gibbs R."/>
        </authorList>
    </citation>
    <scope>NUCLEOTIDE SEQUENCE [LARGE SCALE GENOMIC DNA]</scope>
    <source>
        <strain evidence="11">Jacobina</strain>
    </source>
</reference>
<dbReference type="GO" id="GO:0016020">
    <property type="term" value="C:membrane"/>
    <property type="evidence" value="ECO:0007669"/>
    <property type="project" value="UniProtKB-SubCell"/>
</dbReference>
<protein>
    <recommendedName>
        <fullName evidence="7">Palmitoyltransferase</fullName>
        <ecNumber evidence="7">2.3.1.225</ecNumber>
    </recommendedName>
</protein>
<dbReference type="VEuPathDB" id="VectorBase:LLOJ002731"/>
<comment type="catalytic activity">
    <reaction evidence="7">
        <text>L-cysteinyl-[protein] + hexadecanoyl-CoA = S-hexadecanoyl-L-cysteinyl-[protein] + CoA</text>
        <dbReference type="Rhea" id="RHEA:36683"/>
        <dbReference type="Rhea" id="RHEA-COMP:10131"/>
        <dbReference type="Rhea" id="RHEA-COMP:11032"/>
        <dbReference type="ChEBI" id="CHEBI:29950"/>
        <dbReference type="ChEBI" id="CHEBI:57287"/>
        <dbReference type="ChEBI" id="CHEBI:57379"/>
        <dbReference type="ChEBI" id="CHEBI:74151"/>
        <dbReference type="EC" id="2.3.1.225"/>
    </reaction>
</comment>
<dbReference type="PROSITE" id="PS50216">
    <property type="entry name" value="DHHC"/>
    <property type="match status" value="1"/>
</dbReference>
<evidence type="ECO:0000313" key="9">
    <source>
        <dbReference type="EMBL" id="MBC1175103.1"/>
    </source>
</evidence>
<dbReference type="InterPro" id="IPR039859">
    <property type="entry name" value="PFA4/ZDH16/20/ERF2-like"/>
</dbReference>
<dbReference type="EMBL" id="GITU01006400">
    <property type="protein sequence ID" value="MBC1175103.1"/>
    <property type="molecule type" value="Transcribed_RNA"/>
</dbReference>
<keyword evidence="5 7" id="KW-0472">Membrane</keyword>
<keyword evidence="2 7" id="KW-0808">Transferase</keyword>
<dbReference type="EC" id="2.3.1.225" evidence="7"/>
<evidence type="ECO:0000313" key="11">
    <source>
        <dbReference type="Proteomes" id="UP000092461"/>
    </source>
</evidence>
<name>A0A1B0CEG1_LUTLO</name>
<feature type="domain" description="Palmitoyltransferase DHHC" evidence="8">
    <location>
        <begin position="208"/>
        <end position="345"/>
    </location>
</feature>
<reference evidence="10" key="3">
    <citation type="submission" date="2020-05" db="UniProtKB">
        <authorList>
            <consortium name="EnsemblMetazoa"/>
        </authorList>
    </citation>
    <scope>IDENTIFICATION</scope>
    <source>
        <strain evidence="10">Jacobina</strain>
    </source>
</reference>
<dbReference type="InterPro" id="IPR001594">
    <property type="entry name" value="Palmitoyltrfase_DHHC"/>
</dbReference>
<evidence type="ECO:0000256" key="5">
    <source>
        <dbReference type="ARBA" id="ARBA00023136"/>
    </source>
</evidence>
<dbReference type="Pfam" id="PF01529">
    <property type="entry name" value="DHHC"/>
    <property type="match status" value="1"/>
</dbReference>
<feature type="transmembrane region" description="Helical" evidence="7">
    <location>
        <begin position="255"/>
        <end position="285"/>
    </location>
</feature>
<dbReference type="EnsemblMetazoa" id="LLOJ002731-RA">
    <property type="protein sequence ID" value="LLOJ002731-PA"/>
    <property type="gene ID" value="LLOJ002731"/>
</dbReference>
<dbReference type="EMBL" id="AJWK01008848">
    <property type="status" value="NOT_ANNOTATED_CDS"/>
    <property type="molecule type" value="Genomic_DNA"/>
</dbReference>
<keyword evidence="3 7" id="KW-0812">Transmembrane</keyword>
<evidence type="ECO:0000256" key="7">
    <source>
        <dbReference type="RuleBase" id="RU079119"/>
    </source>
</evidence>
<comment type="subcellular location">
    <subcellularLocation>
        <location evidence="1">Membrane</location>
        <topology evidence="1">Multi-pass membrane protein</topology>
    </subcellularLocation>
</comment>
<feature type="transmembrane region" description="Helical" evidence="7">
    <location>
        <begin position="305"/>
        <end position="329"/>
    </location>
</feature>
<keyword evidence="11" id="KW-1185">Reference proteome</keyword>
<dbReference type="VEuPathDB" id="VectorBase:LLONM1_010837"/>
<evidence type="ECO:0000313" key="10">
    <source>
        <dbReference type="EnsemblMetazoa" id="LLOJ002731-PA"/>
    </source>
</evidence>
<evidence type="ECO:0000259" key="8">
    <source>
        <dbReference type="Pfam" id="PF01529"/>
    </source>
</evidence>
<dbReference type="AlphaFoldDB" id="A0A1B0CEG1"/>
<evidence type="ECO:0000256" key="4">
    <source>
        <dbReference type="ARBA" id="ARBA00022989"/>
    </source>
</evidence>
<reference evidence="9" key="2">
    <citation type="journal article" date="2020" name="BMC">
        <title>Leishmania infection induces a limited differential gene expression in the sand fly midgut.</title>
        <authorList>
            <person name="Coutinho-Abreu I.V."/>
            <person name="Serafim T.D."/>
            <person name="Meneses C."/>
            <person name="Kamhawi S."/>
            <person name="Oliveira F."/>
            <person name="Valenzuela J.G."/>
        </authorList>
    </citation>
    <scope>NUCLEOTIDE SEQUENCE</scope>
    <source>
        <strain evidence="9">Jacobina</strain>
        <tissue evidence="9">Midgut</tissue>
    </source>
</reference>
<sequence>MTEKTYPDPLCCCEYIDRNNERNHILACCCNCVDLDAAADRLFRCQSVTHLQRSNMLLTLQDRIRAPWFGGAKKVATVDVLPIIVLPAMLYTAAISLYCCLVIFFTMLGFLTYMYFHLRCTSPRSKFFFLWAVWSILFLFILFESTVPMLELLPEENVAFLLLLSISVFFLYKTKHFSQSCQAISYVNHEAAEEDSAVLLIQDELNESDTSVCQLCRKRVPLRTFHCIPCQTCVVRQDHHNVWLDCCIGASNHRYYLLGCIFGLITLLFGSNLSLTSICHPFLIANVVGVHVLMPDDCSDVFDQYDIAVCFVGSVYALAMAGCVIFVLLQQIFFISRGVTGTEWRRGEFVPQRRNCWGNWRNFLCSSYK</sequence>
<dbReference type="PANTHER" id="PTHR12246">
    <property type="entry name" value="PALMITOYLTRANSFERASE ZDHHC16"/>
    <property type="match status" value="1"/>
</dbReference>
<comment type="similarity">
    <text evidence="7">Belongs to the DHHC palmitoyltransferase family.</text>
</comment>
<proteinExistence type="inferred from homology"/>
<evidence type="ECO:0000256" key="3">
    <source>
        <dbReference type="ARBA" id="ARBA00022692"/>
    </source>
</evidence>
<dbReference type="Proteomes" id="UP000092461">
    <property type="component" value="Unassembled WGS sequence"/>
</dbReference>
<keyword evidence="4 7" id="KW-1133">Transmembrane helix</keyword>
<dbReference type="GO" id="GO:0019706">
    <property type="term" value="F:protein-cysteine S-palmitoyltransferase activity"/>
    <property type="evidence" value="ECO:0007669"/>
    <property type="project" value="UniProtKB-EC"/>
</dbReference>
<feature type="transmembrane region" description="Helical" evidence="7">
    <location>
        <begin position="156"/>
        <end position="172"/>
    </location>
</feature>
<feature type="transmembrane region" description="Helical" evidence="7">
    <location>
        <begin position="88"/>
        <end position="116"/>
    </location>
</feature>
<accession>A0A1B0CEG1</accession>
<evidence type="ECO:0000256" key="2">
    <source>
        <dbReference type="ARBA" id="ARBA00022679"/>
    </source>
</evidence>
<evidence type="ECO:0000256" key="6">
    <source>
        <dbReference type="ARBA" id="ARBA00023315"/>
    </source>
</evidence>
<organism evidence="10 11">
    <name type="scientific">Lutzomyia longipalpis</name>
    <name type="common">Sand fly</name>
    <dbReference type="NCBI Taxonomy" id="7200"/>
    <lineage>
        <taxon>Eukaryota</taxon>
        <taxon>Metazoa</taxon>
        <taxon>Ecdysozoa</taxon>
        <taxon>Arthropoda</taxon>
        <taxon>Hexapoda</taxon>
        <taxon>Insecta</taxon>
        <taxon>Pterygota</taxon>
        <taxon>Neoptera</taxon>
        <taxon>Endopterygota</taxon>
        <taxon>Diptera</taxon>
        <taxon>Nematocera</taxon>
        <taxon>Psychodoidea</taxon>
        <taxon>Psychodidae</taxon>
        <taxon>Lutzomyia</taxon>
        <taxon>Lutzomyia</taxon>
    </lineage>
</organism>
<comment type="domain">
    <text evidence="7">The DHHC domain is required for palmitoyltransferase activity.</text>
</comment>
<keyword evidence="6 7" id="KW-0012">Acyltransferase</keyword>